<feature type="compositionally biased region" description="Acidic residues" evidence="6">
    <location>
        <begin position="260"/>
        <end position="272"/>
    </location>
</feature>
<dbReference type="PROSITE" id="PS50115">
    <property type="entry name" value="ARFGAP"/>
    <property type="match status" value="1"/>
</dbReference>
<dbReference type="PANTHER" id="PTHR45686">
    <property type="entry name" value="ADP-RIBOSYLATION FACTOR GTPASE ACTIVATING PROTEIN 3, ISOFORM H-RELATED"/>
    <property type="match status" value="1"/>
</dbReference>
<dbReference type="InterPro" id="IPR037278">
    <property type="entry name" value="ARFGAP/RecO"/>
</dbReference>
<feature type="compositionally biased region" description="Low complexity" evidence="6">
    <location>
        <begin position="164"/>
        <end position="180"/>
    </location>
</feature>
<name>A0A8H7RXA1_9FUNG</name>
<sequence length="461" mass="50696">MPEPTKEQIQLVFKKLKQNRYNKVCFDCNSKNPIWASVSFAVYLCTDCSSAHRNLGVHISFVRSTVLDSWTWDQLRLMAVGGNQAASEYFSKNATQSSAGNSKDAKVKYTSRAGQQYKKLLEKRAAEDAITNPTTVVIEIDTPVTTEDVTSNSAANSPPPTTPASPITPSETVTPTTTSPNKEVEQEQSKPKIVSPPTKSPTPRSTATARSTRSAIGARRVGAKTGKLGIKKAPINFNFEEAEARAKEESERKAKLGYNDNEEEQKENEDENNNTTTSSRGISSRLAYQDPTAQSTKKEDEENAYEKLGFGMGRLNMNTTTTTSTPSKNTMNSRHYEEAEESSSQSAREKFGNAKAISSDQYFGRNEYDPSISAEQQGRLNQFQSARAISSDQYFGREDELGSNGNGGIPQSPTEDWGDIQDQAVNMARKFVAQTSADLDAVRDLAENASSKFSDMLQDLQ</sequence>
<evidence type="ECO:0000313" key="8">
    <source>
        <dbReference type="EMBL" id="KAG2219509.1"/>
    </source>
</evidence>
<keyword evidence="4" id="KW-0862">Zinc</keyword>
<evidence type="ECO:0000256" key="4">
    <source>
        <dbReference type="ARBA" id="ARBA00022833"/>
    </source>
</evidence>
<dbReference type="GO" id="GO:0000139">
    <property type="term" value="C:Golgi membrane"/>
    <property type="evidence" value="ECO:0007669"/>
    <property type="project" value="GOC"/>
</dbReference>
<dbReference type="PRINTS" id="PR00405">
    <property type="entry name" value="REVINTRACTNG"/>
</dbReference>
<organism evidence="8 9">
    <name type="scientific">Circinella minor</name>
    <dbReference type="NCBI Taxonomy" id="1195481"/>
    <lineage>
        <taxon>Eukaryota</taxon>
        <taxon>Fungi</taxon>
        <taxon>Fungi incertae sedis</taxon>
        <taxon>Mucoromycota</taxon>
        <taxon>Mucoromycotina</taxon>
        <taxon>Mucoromycetes</taxon>
        <taxon>Mucorales</taxon>
        <taxon>Lichtheimiaceae</taxon>
        <taxon>Circinella</taxon>
    </lineage>
</organism>
<keyword evidence="9" id="KW-1185">Reference proteome</keyword>
<keyword evidence="2" id="KW-0479">Metal-binding</keyword>
<accession>A0A8H7RXA1</accession>
<evidence type="ECO:0000256" key="5">
    <source>
        <dbReference type="PROSITE-ProRule" id="PRU00288"/>
    </source>
</evidence>
<feature type="compositionally biased region" description="Low complexity" evidence="6">
    <location>
        <begin position="316"/>
        <end position="333"/>
    </location>
</feature>
<evidence type="ECO:0000313" key="9">
    <source>
        <dbReference type="Proteomes" id="UP000646827"/>
    </source>
</evidence>
<dbReference type="SMART" id="SM00105">
    <property type="entry name" value="ArfGap"/>
    <property type="match status" value="1"/>
</dbReference>
<feature type="region of interest" description="Disordered" evidence="6">
    <location>
        <begin position="148"/>
        <end position="419"/>
    </location>
</feature>
<evidence type="ECO:0000256" key="3">
    <source>
        <dbReference type="ARBA" id="ARBA00022771"/>
    </source>
</evidence>
<evidence type="ECO:0000256" key="2">
    <source>
        <dbReference type="ARBA" id="ARBA00022723"/>
    </source>
</evidence>
<dbReference type="Proteomes" id="UP000646827">
    <property type="component" value="Unassembled WGS sequence"/>
</dbReference>
<keyword evidence="3 5" id="KW-0863">Zinc-finger</keyword>
<reference evidence="8 9" key="1">
    <citation type="submission" date="2020-12" db="EMBL/GenBank/DDBJ databases">
        <title>Metabolic potential, ecology and presence of endohyphal bacteria is reflected in genomic diversity of Mucoromycotina.</title>
        <authorList>
            <person name="Muszewska A."/>
            <person name="Okrasinska A."/>
            <person name="Steczkiewicz K."/>
            <person name="Drgas O."/>
            <person name="Orlowska M."/>
            <person name="Perlinska-Lenart U."/>
            <person name="Aleksandrzak-Piekarczyk T."/>
            <person name="Szatraj K."/>
            <person name="Zielenkiewicz U."/>
            <person name="Pilsyk S."/>
            <person name="Malc E."/>
            <person name="Mieczkowski P."/>
            <person name="Kruszewska J.S."/>
            <person name="Biernat P."/>
            <person name="Pawlowska J."/>
        </authorList>
    </citation>
    <scope>NUCLEOTIDE SEQUENCE [LARGE SCALE GENOMIC DNA]</scope>
    <source>
        <strain evidence="8 9">CBS 142.35</strain>
    </source>
</reference>
<evidence type="ECO:0000259" key="7">
    <source>
        <dbReference type="PROSITE" id="PS50115"/>
    </source>
</evidence>
<comment type="caution">
    <text evidence="8">The sequence shown here is derived from an EMBL/GenBank/DDBJ whole genome shotgun (WGS) entry which is preliminary data.</text>
</comment>
<evidence type="ECO:0000256" key="1">
    <source>
        <dbReference type="ARBA" id="ARBA00022468"/>
    </source>
</evidence>
<feature type="compositionally biased region" description="Basic and acidic residues" evidence="6">
    <location>
        <begin position="242"/>
        <end position="254"/>
    </location>
</feature>
<feature type="compositionally biased region" description="Low complexity" evidence="6">
    <location>
        <begin position="195"/>
        <end position="220"/>
    </location>
</feature>
<feature type="compositionally biased region" description="Polar residues" evidence="6">
    <location>
        <begin position="373"/>
        <end position="393"/>
    </location>
</feature>
<dbReference type="InterPro" id="IPR038508">
    <property type="entry name" value="ArfGAP_dom_sf"/>
</dbReference>
<dbReference type="SUPFAM" id="SSF57863">
    <property type="entry name" value="ArfGap/RecO-like zinc finger"/>
    <property type="match status" value="1"/>
</dbReference>
<feature type="non-terminal residue" evidence="8">
    <location>
        <position position="1"/>
    </location>
</feature>
<protein>
    <recommendedName>
        <fullName evidence="7">Arf-GAP domain-containing protein</fullName>
    </recommendedName>
</protein>
<dbReference type="GO" id="GO:0008270">
    <property type="term" value="F:zinc ion binding"/>
    <property type="evidence" value="ECO:0007669"/>
    <property type="project" value="UniProtKB-KW"/>
</dbReference>
<keyword evidence="1" id="KW-0343">GTPase activation</keyword>
<dbReference type="GO" id="GO:0048205">
    <property type="term" value="P:COPI coating of Golgi vesicle"/>
    <property type="evidence" value="ECO:0007669"/>
    <property type="project" value="TreeGrafter"/>
</dbReference>
<dbReference type="Pfam" id="PF01412">
    <property type="entry name" value="ArfGap"/>
    <property type="match status" value="1"/>
</dbReference>
<dbReference type="Gene3D" id="1.10.220.150">
    <property type="entry name" value="Arf GTPase activating protein"/>
    <property type="match status" value="1"/>
</dbReference>
<dbReference type="OrthoDB" id="983479at2759"/>
<dbReference type="InterPro" id="IPR001164">
    <property type="entry name" value="ArfGAP_dom"/>
</dbReference>
<dbReference type="CDD" id="cd08831">
    <property type="entry name" value="ArfGap_ArfGap2_3_like"/>
    <property type="match status" value="1"/>
</dbReference>
<dbReference type="PANTHER" id="PTHR45686:SF4">
    <property type="entry name" value="ADP-RIBOSYLATION FACTOR GTPASE ACTIVATING PROTEIN 3, ISOFORM H"/>
    <property type="match status" value="1"/>
</dbReference>
<evidence type="ECO:0000256" key="6">
    <source>
        <dbReference type="SAM" id="MobiDB-lite"/>
    </source>
</evidence>
<dbReference type="GO" id="GO:0005096">
    <property type="term" value="F:GTPase activator activity"/>
    <property type="evidence" value="ECO:0007669"/>
    <property type="project" value="UniProtKB-KW"/>
</dbReference>
<dbReference type="EMBL" id="JAEPRB010000176">
    <property type="protein sequence ID" value="KAG2219509.1"/>
    <property type="molecule type" value="Genomic_DNA"/>
</dbReference>
<feature type="domain" description="Arf-GAP" evidence="7">
    <location>
        <begin position="10"/>
        <end position="119"/>
    </location>
</feature>
<dbReference type="AlphaFoldDB" id="A0A8H7RXA1"/>
<proteinExistence type="predicted"/>
<gene>
    <name evidence="8" type="ORF">INT45_002826</name>
</gene>